<keyword evidence="4" id="KW-1185">Reference proteome</keyword>
<accession>A0ABU0H456</accession>
<dbReference type="RefSeq" id="WP_266348026.1">
    <property type="nucleotide sequence ID" value="NZ_JAPKNG010000002.1"/>
</dbReference>
<feature type="region of interest" description="Disordered" evidence="2">
    <location>
        <begin position="68"/>
        <end position="106"/>
    </location>
</feature>
<name>A0ABU0H456_9HYPH</name>
<dbReference type="PANTHER" id="PTHR36566">
    <property type="entry name" value="NICKEL INSERTION PROTEIN-RELATED"/>
    <property type="match status" value="1"/>
</dbReference>
<evidence type="ECO:0000256" key="1">
    <source>
        <dbReference type="ARBA" id="ARBA00022596"/>
    </source>
</evidence>
<evidence type="ECO:0000313" key="3">
    <source>
        <dbReference type="EMBL" id="MDQ0437090.1"/>
    </source>
</evidence>
<dbReference type="Proteomes" id="UP001241603">
    <property type="component" value="Unassembled WGS sequence"/>
</dbReference>
<comment type="caution">
    <text evidence="3">The sequence shown here is derived from an EMBL/GenBank/DDBJ whole genome shotgun (WGS) entry which is preliminary data.</text>
</comment>
<evidence type="ECO:0000256" key="2">
    <source>
        <dbReference type="SAM" id="MobiDB-lite"/>
    </source>
</evidence>
<evidence type="ECO:0000313" key="4">
    <source>
        <dbReference type="Proteomes" id="UP001241603"/>
    </source>
</evidence>
<keyword evidence="1" id="KW-0533">Nickel</keyword>
<gene>
    <name evidence="3" type="ORF">QO014_001475</name>
</gene>
<dbReference type="Pfam" id="PF01969">
    <property type="entry name" value="Ni_insertion"/>
    <property type="match status" value="1"/>
</dbReference>
<organism evidence="3 4">
    <name type="scientific">Kaistia dalseonensis</name>
    <dbReference type="NCBI Taxonomy" id="410840"/>
    <lineage>
        <taxon>Bacteria</taxon>
        <taxon>Pseudomonadati</taxon>
        <taxon>Pseudomonadota</taxon>
        <taxon>Alphaproteobacteria</taxon>
        <taxon>Hyphomicrobiales</taxon>
        <taxon>Kaistiaceae</taxon>
        <taxon>Kaistia</taxon>
    </lineage>
</organism>
<dbReference type="EMBL" id="JAUSVO010000002">
    <property type="protein sequence ID" value="MDQ0437090.1"/>
    <property type="molecule type" value="Genomic_DNA"/>
</dbReference>
<reference evidence="3 4" key="1">
    <citation type="submission" date="2023-07" db="EMBL/GenBank/DDBJ databases">
        <title>Genomic Encyclopedia of Type Strains, Phase IV (KMG-IV): sequencing the most valuable type-strain genomes for metagenomic binning, comparative biology and taxonomic classification.</title>
        <authorList>
            <person name="Goeker M."/>
        </authorList>
    </citation>
    <scope>NUCLEOTIDE SEQUENCE [LARGE SCALE GENOMIC DNA]</scope>
    <source>
        <strain evidence="3 4">B6-8</strain>
    </source>
</reference>
<dbReference type="Gene3D" id="3.30.70.1380">
    <property type="entry name" value="Transcriptional regulatory protein pf0864 domain like"/>
    <property type="match status" value="1"/>
</dbReference>
<dbReference type="InterPro" id="IPR002822">
    <property type="entry name" value="Ni_insertion"/>
</dbReference>
<proteinExistence type="predicted"/>
<protein>
    <submittedName>
        <fullName evidence="3">Uncharacterized protein (TIGR00299 family) protein</fullName>
    </submittedName>
</protein>
<sequence>MLHLHLDPVGGMAGDMFVAALLDLRPDLEEGLKAALALCPLIETVQCSLVAHDDGILTGRRFLVRHDDADAPAPEPHHHHHHPHANEHAHGHDHQHEHAHEDHDHHGHVDWRLIREALSQSRLDDETKRHAIGIFKLLAGAEARVHGRNVDDVVFHEVGAWDSITDIVAAAWLVTRLAAERWTVGVIPIGRGRVRSAHGLLPVPAPAAALLLEGFAVIDDGLDGERVTPTGAAILAYLCRNPAPHVGARILKSSAYGFGTKRFPGISNCVRVLAFETPPARDASSDQVAVLEFEIDDQTGEDIAQAVSNLRALPGVLDVVQAQVFGKKGRVMTHLRILATPERRDAVMAAAFDETTTLGIRHMLVERAILRRQKTTVEHDGVIYHAKTADRPSGRTAKIEADDLAGLPGAASRSSLRALLEGVLKARRELP</sequence>
<dbReference type="PANTHER" id="PTHR36566:SF1">
    <property type="entry name" value="PYRIDINIUM-3,5-BISTHIOCARBOXYLIC ACID MONONUCLEOTIDE NICKEL INSERTION PROTEIN"/>
    <property type="match status" value="1"/>
</dbReference>
<feature type="compositionally biased region" description="Basic and acidic residues" evidence="2">
    <location>
        <begin position="84"/>
        <end position="106"/>
    </location>
</feature>